<evidence type="ECO:0000313" key="1">
    <source>
        <dbReference type="Proteomes" id="UP000095286"/>
    </source>
</evidence>
<evidence type="ECO:0000313" key="2">
    <source>
        <dbReference type="WBParaSite" id="RSKR_0000343800.1"/>
    </source>
</evidence>
<sequence>MANTLQPYLECVRRTLDASLCLQQFGSQVVERHNKPEIEVRTSKELIMNPVIIARNNKERVLIEPSINSVRISIGIKQADNIEQILCKKFMKVLSQVFV</sequence>
<protein>
    <submittedName>
        <fullName evidence="2">V-type proton ATPase subunit E</fullName>
    </submittedName>
</protein>
<name>A0AC35TS66_9BILA</name>
<dbReference type="WBParaSite" id="RSKR_0000343800.1">
    <property type="protein sequence ID" value="RSKR_0000343800.1"/>
    <property type="gene ID" value="RSKR_0000343800"/>
</dbReference>
<organism evidence="1 2">
    <name type="scientific">Rhabditophanes sp. KR3021</name>
    <dbReference type="NCBI Taxonomy" id="114890"/>
    <lineage>
        <taxon>Eukaryota</taxon>
        <taxon>Metazoa</taxon>
        <taxon>Ecdysozoa</taxon>
        <taxon>Nematoda</taxon>
        <taxon>Chromadorea</taxon>
        <taxon>Rhabditida</taxon>
        <taxon>Tylenchina</taxon>
        <taxon>Panagrolaimomorpha</taxon>
        <taxon>Strongyloidoidea</taxon>
        <taxon>Alloionematidae</taxon>
        <taxon>Rhabditophanes</taxon>
    </lineage>
</organism>
<accession>A0AC35TS66</accession>
<dbReference type="Proteomes" id="UP000095286">
    <property type="component" value="Unplaced"/>
</dbReference>
<reference evidence="2" key="1">
    <citation type="submission" date="2016-11" db="UniProtKB">
        <authorList>
            <consortium name="WormBaseParasite"/>
        </authorList>
    </citation>
    <scope>IDENTIFICATION</scope>
    <source>
        <strain evidence="2">KR3021</strain>
    </source>
</reference>
<proteinExistence type="predicted"/>